<dbReference type="SFLD" id="SFLDS00032">
    <property type="entry name" value="Radical_SAM_3-amino-3-carboxyp"/>
    <property type="match status" value="1"/>
</dbReference>
<gene>
    <name evidence="16" type="ORF">PCOR1329_LOCUS53765</name>
</gene>
<reference evidence="16" key="1">
    <citation type="submission" date="2023-10" db="EMBL/GenBank/DDBJ databases">
        <authorList>
            <person name="Chen Y."/>
            <person name="Shah S."/>
            <person name="Dougan E. K."/>
            <person name="Thang M."/>
            <person name="Chan C."/>
        </authorList>
    </citation>
    <scope>NUCLEOTIDE SEQUENCE [LARGE SCALE GENOMIC DNA]</scope>
</reference>
<keyword evidence="6" id="KW-0808">Transferase</keyword>
<dbReference type="Gene3D" id="3.40.50.11850">
    <property type="entry name" value="Diphthamide synthesis DPH1/DPH2 domain 2"/>
    <property type="match status" value="1"/>
</dbReference>
<name>A0ABN9V225_9DINO</name>
<evidence type="ECO:0000256" key="8">
    <source>
        <dbReference type="ARBA" id="ARBA00022723"/>
    </source>
</evidence>
<keyword evidence="8" id="KW-0479">Metal-binding</keyword>
<evidence type="ECO:0000256" key="2">
    <source>
        <dbReference type="ARBA" id="ARBA00005156"/>
    </source>
</evidence>
<evidence type="ECO:0000256" key="14">
    <source>
        <dbReference type="ARBA" id="ARBA00048403"/>
    </source>
</evidence>
<dbReference type="PANTHER" id="PTHR10762:SF1">
    <property type="entry name" value="2-(3-AMINO-3-CARBOXYPROPYL)HISTIDINE SYNTHASE SUBUNIT 1"/>
    <property type="match status" value="1"/>
</dbReference>
<evidence type="ECO:0000256" key="6">
    <source>
        <dbReference type="ARBA" id="ARBA00022679"/>
    </source>
</evidence>
<dbReference type="Pfam" id="PF01866">
    <property type="entry name" value="Diphthamide_syn"/>
    <property type="match status" value="1"/>
</dbReference>
<dbReference type="NCBIfam" id="TIGR00322">
    <property type="entry name" value="diphth2_R"/>
    <property type="match status" value="1"/>
</dbReference>
<comment type="similarity">
    <text evidence="3">Belongs to the DPH1/DPH2 family. DPH1 subfamily.</text>
</comment>
<keyword evidence="9" id="KW-0408">Iron</keyword>
<evidence type="ECO:0000256" key="10">
    <source>
        <dbReference type="ARBA" id="ARBA00023014"/>
    </source>
</evidence>
<evidence type="ECO:0000256" key="9">
    <source>
        <dbReference type="ARBA" id="ARBA00023004"/>
    </source>
</evidence>
<sequence length="498" mass="53267">MSDDIPGEDSDEEEIWGLLAGSAPDAEVLSPHAAAPPGTARPTGAGAPAGGAAARAAVQSCAAGGPCCGGREAVAAEAAEPAREGAAAVGARSALALAQAGPWDDARLSVAVSSRLPARFNFDVPRTARRLHRCGARHVGLQMPEGLQQWATDVADILREFVPSVEITTIFGDVSYGACCIDDLGAKALGVDFLVHYGHSCLVPTDQTTVTTLYVHVEVLIDVAHLVETVKANFSADKHIDFMGTVQFTSGINQAVGQLRQEHFSDPEAGRVPQVRPLGVGEVLGCTSPKVEASTDAVVFVCDGRFHLESAMIQNPYVPMGFFRYDPFALTFTRESFAHERLHSTRRAVIQAARGATFVGLILSTLGRQGSIGVLEEVERLLDRRGIRHLTVLLSEINPERLGLFRGVGAWVQVACPRLSLDWGEAYSSPLLTPYEAHVAFGDLAYKDVYPMDYYSNKGGPWSNYGVAHAGGHGGSVGRKFRSLRSRHKHVEYDNDAD</sequence>
<evidence type="ECO:0000313" key="17">
    <source>
        <dbReference type="Proteomes" id="UP001189429"/>
    </source>
</evidence>
<dbReference type="Proteomes" id="UP001189429">
    <property type="component" value="Unassembled WGS sequence"/>
</dbReference>
<dbReference type="InterPro" id="IPR042265">
    <property type="entry name" value="DPH1/DPH2_3"/>
</dbReference>
<dbReference type="Gene3D" id="3.40.50.11860">
    <property type="entry name" value="Diphthamide synthesis DPH1/DPH2 domain 3"/>
    <property type="match status" value="1"/>
</dbReference>
<dbReference type="EC" id="2.5.1.108" evidence="4"/>
<feature type="compositionally biased region" description="Low complexity" evidence="15">
    <location>
        <begin position="33"/>
        <end position="50"/>
    </location>
</feature>
<dbReference type="InterPro" id="IPR042263">
    <property type="entry name" value="DPH1/DPH2_1"/>
</dbReference>
<evidence type="ECO:0000313" key="16">
    <source>
        <dbReference type="EMBL" id="CAK0866635.1"/>
    </source>
</evidence>
<evidence type="ECO:0000256" key="12">
    <source>
        <dbReference type="ARBA" id="ARBA00032574"/>
    </source>
</evidence>
<dbReference type="InterPro" id="IPR042264">
    <property type="entry name" value="DPH1/DPH2_2"/>
</dbReference>
<evidence type="ECO:0000256" key="11">
    <source>
        <dbReference type="ARBA" id="ARBA00031690"/>
    </source>
</evidence>
<evidence type="ECO:0000256" key="1">
    <source>
        <dbReference type="ARBA" id="ARBA00001966"/>
    </source>
</evidence>
<feature type="region of interest" description="Disordered" evidence="15">
    <location>
        <begin position="27"/>
        <end position="50"/>
    </location>
</feature>
<dbReference type="InterPro" id="IPR016435">
    <property type="entry name" value="DPH1/DPH2"/>
</dbReference>
<protein>
    <recommendedName>
        <fullName evidence="5">2-(3-amino-3-carboxypropyl)histidine synthase subunit 1</fullName>
        <ecNumber evidence="4">2.5.1.108</ecNumber>
    </recommendedName>
    <alternativeName>
        <fullName evidence="12">Diphthamide biosynthesis protein 1</fullName>
    </alternativeName>
    <alternativeName>
        <fullName evidence="13">Diphtheria toxin resistance protein 1</fullName>
    </alternativeName>
    <alternativeName>
        <fullName evidence="11">S-adenosyl-L-methionine:L-histidine 3-amino-3-carboxypropyltransferase 1</fullName>
    </alternativeName>
</protein>
<evidence type="ECO:0000256" key="7">
    <source>
        <dbReference type="ARBA" id="ARBA00022691"/>
    </source>
</evidence>
<evidence type="ECO:0000256" key="3">
    <source>
        <dbReference type="ARBA" id="ARBA00010173"/>
    </source>
</evidence>
<organism evidence="16 17">
    <name type="scientific">Prorocentrum cordatum</name>
    <dbReference type="NCBI Taxonomy" id="2364126"/>
    <lineage>
        <taxon>Eukaryota</taxon>
        <taxon>Sar</taxon>
        <taxon>Alveolata</taxon>
        <taxon>Dinophyceae</taxon>
        <taxon>Prorocentrales</taxon>
        <taxon>Prorocentraceae</taxon>
        <taxon>Prorocentrum</taxon>
    </lineage>
</organism>
<accession>A0ABN9V225</accession>
<evidence type="ECO:0000256" key="15">
    <source>
        <dbReference type="SAM" id="MobiDB-lite"/>
    </source>
</evidence>
<keyword evidence="7" id="KW-0949">S-adenosyl-L-methionine</keyword>
<comment type="pathway">
    <text evidence="2">Protein modification; peptidyl-diphthamide biosynthesis.</text>
</comment>
<proteinExistence type="inferred from homology"/>
<dbReference type="PANTHER" id="PTHR10762">
    <property type="entry name" value="DIPHTHAMIDE BIOSYNTHESIS PROTEIN"/>
    <property type="match status" value="1"/>
</dbReference>
<evidence type="ECO:0000256" key="5">
    <source>
        <dbReference type="ARBA" id="ARBA00021915"/>
    </source>
</evidence>
<evidence type="ECO:0000256" key="4">
    <source>
        <dbReference type="ARBA" id="ARBA00012221"/>
    </source>
</evidence>
<comment type="caution">
    <text evidence="16">The sequence shown here is derived from an EMBL/GenBank/DDBJ whole genome shotgun (WGS) entry which is preliminary data.</text>
</comment>
<keyword evidence="10" id="KW-0411">Iron-sulfur</keyword>
<evidence type="ECO:0000256" key="13">
    <source>
        <dbReference type="ARBA" id="ARBA00032789"/>
    </source>
</evidence>
<keyword evidence="17" id="KW-1185">Reference proteome</keyword>
<comment type="cofactor">
    <cofactor evidence="1">
        <name>[4Fe-4S] cluster</name>
        <dbReference type="ChEBI" id="CHEBI:49883"/>
    </cofactor>
</comment>
<comment type="catalytic activity">
    <reaction evidence="14">
        <text>L-histidyl-[translation elongation factor 2] + S-adenosyl-L-methionine = 2-[(3S)-amino-3-carboxypropyl]-L-histidyl-[translation elongation factor 2] + S-methyl-5'-thioadenosine + H(+)</text>
        <dbReference type="Rhea" id="RHEA:36783"/>
        <dbReference type="Rhea" id="RHEA-COMP:9748"/>
        <dbReference type="Rhea" id="RHEA-COMP:9749"/>
        <dbReference type="ChEBI" id="CHEBI:15378"/>
        <dbReference type="ChEBI" id="CHEBI:17509"/>
        <dbReference type="ChEBI" id="CHEBI:29979"/>
        <dbReference type="ChEBI" id="CHEBI:59789"/>
        <dbReference type="ChEBI" id="CHEBI:73995"/>
        <dbReference type="EC" id="2.5.1.108"/>
    </reaction>
</comment>
<dbReference type="EMBL" id="CAUYUJ010016558">
    <property type="protein sequence ID" value="CAK0866635.1"/>
    <property type="molecule type" value="Genomic_DNA"/>
</dbReference>
<dbReference type="Gene3D" id="3.40.50.11840">
    <property type="entry name" value="Diphthamide synthesis DPH1/DPH2 domain 1"/>
    <property type="match status" value="1"/>
</dbReference>